<accession>A0AAE3NQV4</accession>
<keyword evidence="3" id="KW-1185">Reference proteome</keyword>
<evidence type="ECO:0000313" key="2">
    <source>
        <dbReference type="EMBL" id="MDF0600799.1"/>
    </source>
</evidence>
<dbReference type="RefSeq" id="WP_275566941.1">
    <property type="nucleotide sequence ID" value="NZ_JARGYC010000018.1"/>
</dbReference>
<name>A0AAE3NQV4_9RHOB</name>
<feature type="domain" description="DUF6473" evidence="1">
    <location>
        <begin position="1"/>
        <end position="279"/>
    </location>
</feature>
<gene>
    <name evidence="2" type="ORF">P1J78_08660</name>
</gene>
<dbReference type="EMBL" id="JARGYC010000018">
    <property type="protein sequence ID" value="MDF0600799.1"/>
    <property type="molecule type" value="Genomic_DNA"/>
</dbReference>
<proteinExistence type="predicted"/>
<dbReference type="AlphaFoldDB" id="A0AAE3NQV4"/>
<comment type="caution">
    <text evidence="2">The sequence shown here is derived from an EMBL/GenBank/DDBJ whole genome shotgun (WGS) entry which is preliminary data.</text>
</comment>
<organism evidence="2 3">
    <name type="scientific">Psychromarinibacter sediminicola</name>
    <dbReference type="NCBI Taxonomy" id="3033385"/>
    <lineage>
        <taxon>Bacteria</taxon>
        <taxon>Pseudomonadati</taxon>
        <taxon>Pseudomonadota</taxon>
        <taxon>Alphaproteobacteria</taxon>
        <taxon>Rhodobacterales</taxon>
        <taxon>Paracoccaceae</taxon>
        <taxon>Psychromarinibacter</taxon>
    </lineage>
</organism>
<evidence type="ECO:0000259" key="1">
    <source>
        <dbReference type="Pfam" id="PF20078"/>
    </source>
</evidence>
<sequence>MDYANLDQPALDYFPCRYGTSKQLFRGPRRRLDGDFAVFLGGTETYGKFIDTPYPALVEVDSGLRAVNLGCINAGIDAYFNDKALIDICNRAKVTVVQVMGAQNMSNRFYAVHPRRNDRFLRASPLLEKIYPEVDFTEFSFTRHLLTSLMRRSPEKFALLRQELKEAWAARMRMLLSQIDGKVVLLWLSDHAPMAPDDSRSEVFERCGSDPIFVDRAMLRSLTGDVARVIEVVATDRERLEGLDEMYFGELERPAAQEMLGPVVHRRVAQALVPALEEVLR</sequence>
<dbReference type="InterPro" id="IPR045524">
    <property type="entry name" value="DUF6473"/>
</dbReference>
<dbReference type="Proteomes" id="UP001220964">
    <property type="component" value="Unassembled WGS sequence"/>
</dbReference>
<reference evidence="2" key="1">
    <citation type="submission" date="2023-03" db="EMBL/GenBank/DDBJ databases">
        <title>Multiphase analysis and comparison of six strains from genera Psychromarinibacter, Lutimaribacter, and Maritimibacter, including a novel species: Psychromarinibacter sediminicola sp. nov.</title>
        <authorList>
            <person name="Wang Y.-H."/>
            <person name="Ye M.-Q."/>
            <person name="Du Z.-J."/>
        </authorList>
    </citation>
    <scope>NUCLEOTIDE SEQUENCE</scope>
    <source>
        <strain evidence="2">C21-152</strain>
    </source>
</reference>
<dbReference type="Pfam" id="PF20078">
    <property type="entry name" value="DUF6473"/>
    <property type="match status" value="1"/>
</dbReference>
<evidence type="ECO:0000313" key="3">
    <source>
        <dbReference type="Proteomes" id="UP001220964"/>
    </source>
</evidence>
<protein>
    <submittedName>
        <fullName evidence="2">DUF6473 family protein</fullName>
    </submittedName>
</protein>